<dbReference type="SMART" id="SM00382">
    <property type="entry name" value="AAA"/>
    <property type="match status" value="1"/>
</dbReference>
<evidence type="ECO:0000256" key="5">
    <source>
        <dbReference type="ARBA" id="ARBA00022741"/>
    </source>
</evidence>
<keyword evidence="5" id="KW-0547">Nucleotide-binding</keyword>
<dbReference type="GO" id="GO:0016887">
    <property type="term" value="F:ATP hydrolysis activity"/>
    <property type="evidence" value="ECO:0007669"/>
    <property type="project" value="InterPro"/>
</dbReference>
<keyword evidence="4" id="KW-0472">Membrane</keyword>
<dbReference type="EMBL" id="UGSG01000001">
    <property type="protein sequence ID" value="SUA74875.1"/>
    <property type="molecule type" value="Genomic_DNA"/>
</dbReference>
<dbReference type="InterPro" id="IPR003593">
    <property type="entry name" value="AAA+_ATPase"/>
</dbReference>
<dbReference type="Gene3D" id="3.40.50.300">
    <property type="entry name" value="P-loop containing nucleotide triphosphate hydrolases"/>
    <property type="match status" value="1"/>
</dbReference>
<evidence type="ECO:0000256" key="3">
    <source>
        <dbReference type="ARBA" id="ARBA00022475"/>
    </source>
</evidence>
<dbReference type="SUPFAM" id="SSF52540">
    <property type="entry name" value="P-loop containing nucleoside triphosphate hydrolases"/>
    <property type="match status" value="1"/>
</dbReference>
<dbReference type="InterPro" id="IPR003439">
    <property type="entry name" value="ABC_transporter-like_ATP-bd"/>
</dbReference>
<dbReference type="CDD" id="cd03293">
    <property type="entry name" value="ABC_NrtD_SsuB_transporters"/>
    <property type="match status" value="1"/>
</dbReference>
<dbReference type="GO" id="GO:0005524">
    <property type="term" value="F:ATP binding"/>
    <property type="evidence" value="ECO:0007669"/>
    <property type="project" value="UniProtKB-KW"/>
</dbReference>
<evidence type="ECO:0000313" key="10">
    <source>
        <dbReference type="EMBL" id="VVE62648.1"/>
    </source>
</evidence>
<evidence type="ECO:0000313" key="11">
    <source>
        <dbReference type="Proteomes" id="UP000254573"/>
    </source>
</evidence>
<accession>A0A378YCC3</accession>
<dbReference type="InterPro" id="IPR050166">
    <property type="entry name" value="ABC_transporter_ATP-bind"/>
</dbReference>
<sequence>MSNATGTVAQLHAARAADQETHDASRGPGVGAAPAAQGADTVIEVRHVDKAYAAKQRKGVPVRILDDVSLSIADREFVSILGASGCGKSTLLRIVAGLVPHDGGEVRVVGQRVSRPVPDIGVVFQTSNMLPWLTVRQNLLLGTRLRKIPKEKSEPRVQALLEMLGLSQFAEHHPHELSGGMRQRASIGQILALEPKVLLMDEPFGALDALTRDNLNVELLRIWQEHRQTVLLVTHSIEEAVFLSDRVIVMSARPGKVQQEVVIDLPRPRSPQTIKQHPRYAGYIAQLSQLMGVY</sequence>
<dbReference type="InterPro" id="IPR017871">
    <property type="entry name" value="ABC_transporter-like_CS"/>
</dbReference>
<reference evidence="9 11" key="1">
    <citation type="submission" date="2018-06" db="EMBL/GenBank/DDBJ databases">
        <authorList>
            <consortium name="Pathogen Informatics"/>
            <person name="Doyle S."/>
        </authorList>
    </citation>
    <scope>NUCLEOTIDE SEQUENCE [LARGE SCALE GENOMIC DNA]</scope>
    <source>
        <strain evidence="9 11">NCTC13160</strain>
    </source>
</reference>
<keyword evidence="12" id="KW-1185">Reference proteome</keyword>
<dbReference type="PROSITE" id="PS50893">
    <property type="entry name" value="ABC_TRANSPORTER_2"/>
    <property type="match status" value="1"/>
</dbReference>
<dbReference type="InterPro" id="IPR027417">
    <property type="entry name" value="P-loop_NTPase"/>
</dbReference>
<evidence type="ECO:0000259" key="8">
    <source>
        <dbReference type="PROSITE" id="PS50893"/>
    </source>
</evidence>
<dbReference type="STRING" id="93220.A6P55_23770"/>
<keyword evidence="3" id="KW-1003">Cell membrane</keyword>
<evidence type="ECO:0000256" key="1">
    <source>
        <dbReference type="ARBA" id="ARBA00005417"/>
    </source>
</evidence>
<evidence type="ECO:0000256" key="7">
    <source>
        <dbReference type="SAM" id="MobiDB-lite"/>
    </source>
</evidence>
<proteinExistence type="inferred from homology"/>
<dbReference type="Proteomes" id="UP000254573">
    <property type="component" value="Unassembled WGS sequence"/>
</dbReference>
<dbReference type="Pfam" id="PF00005">
    <property type="entry name" value="ABC_tran"/>
    <property type="match status" value="1"/>
</dbReference>
<feature type="domain" description="ABC transporter" evidence="8">
    <location>
        <begin position="43"/>
        <end position="277"/>
    </location>
</feature>
<evidence type="ECO:0000256" key="2">
    <source>
        <dbReference type="ARBA" id="ARBA00022448"/>
    </source>
</evidence>
<dbReference type="PROSITE" id="PS00211">
    <property type="entry name" value="ABC_TRANSPORTER_1"/>
    <property type="match status" value="1"/>
</dbReference>
<evidence type="ECO:0000256" key="4">
    <source>
        <dbReference type="ARBA" id="ARBA00022519"/>
    </source>
</evidence>
<keyword evidence="4" id="KW-0997">Cell inner membrane</keyword>
<evidence type="ECO:0000313" key="12">
    <source>
        <dbReference type="Proteomes" id="UP000361468"/>
    </source>
</evidence>
<keyword evidence="9" id="KW-0378">Hydrolase</keyword>
<dbReference type="EMBL" id="CABPSO010000002">
    <property type="protein sequence ID" value="VVE62648.1"/>
    <property type="molecule type" value="Genomic_DNA"/>
</dbReference>
<dbReference type="AlphaFoldDB" id="A0A378YCC3"/>
<dbReference type="EC" id="3.6.3.-" evidence="9"/>
<dbReference type="PANTHER" id="PTHR42788:SF13">
    <property type="entry name" value="ALIPHATIC SULFONATES IMPORT ATP-BINDING PROTEIN SSUB"/>
    <property type="match status" value="1"/>
</dbReference>
<feature type="compositionally biased region" description="Basic and acidic residues" evidence="7">
    <location>
        <begin position="15"/>
        <end position="25"/>
    </location>
</feature>
<keyword evidence="6 9" id="KW-0067">ATP-binding</keyword>
<reference evidence="10 12" key="2">
    <citation type="submission" date="2019-08" db="EMBL/GenBank/DDBJ databases">
        <authorList>
            <person name="Peeters C."/>
        </authorList>
    </citation>
    <scope>NUCLEOTIDE SEQUENCE [LARGE SCALE GENOMIC DNA]</scope>
    <source>
        <strain evidence="10 12">LMG 31119</strain>
    </source>
</reference>
<name>A0A378YCC3_9BURK</name>
<feature type="region of interest" description="Disordered" evidence="7">
    <location>
        <begin position="1"/>
        <end position="36"/>
    </location>
</feature>
<organism evidence="9 11">
    <name type="scientific">Pandoraea pnomenusa</name>
    <dbReference type="NCBI Taxonomy" id="93220"/>
    <lineage>
        <taxon>Bacteria</taxon>
        <taxon>Pseudomonadati</taxon>
        <taxon>Pseudomonadota</taxon>
        <taxon>Betaproteobacteria</taxon>
        <taxon>Burkholderiales</taxon>
        <taxon>Burkholderiaceae</taxon>
        <taxon>Pandoraea</taxon>
    </lineage>
</organism>
<evidence type="ECO:0000256" key="6">
    <source>
        <dbReference type="ARBA" id="ARBA00022840"/>
    </source>
</evidence>
<protein>
    <submittedName>
        <fullName evidence="9">Bicarbonate transport ATP-binding protein CmpD</fullName>
        <ecNumber evidence="9">3.6.3.-</ecNumber>
    </submittedName>
</protein>
<dbReference type="Proteomes" id="UP000361468">
    <property type="component" value="Unassembled WGS sequence"/>
</dbReference>
<evidence type="ECO:0000313" key="9">
    <source>
        <dbReference type="EMBL" id="SUA74875.1"/>
    </source>
</evidence>
<gene>
    <name evidence="9" type="primary">cmpD_1</name>
    <name evidence="10" type="synonym">cmpD_2</name>
    <name evidence="9" type="ORF">NCTC13160_00543</name>
    <name evidence="10" type="ORF">PPN31119_00926</name>
</gene>
<dbReference type="RefSeq" id="WP_023595889.1">
    <property type="nucleotide sequence ID" value="NZ_CABPSO010000002.1"/>
</dbReference>
<comment type="similarity">
    <text evidence="1">Belongs to the ABC transporter superfamily.</text>
</comment>
<dbReference type="PANTHER" id="PTHR42788">
    <property type="entry name" value="TAURINE IMPORT ATP-BINDING PROTEIN-RELATED"/>
    <property type="match status" value="1"/>
</dbReference>
<keyword evidence="2" id="KW-0813">Transport</keyword>